<dbReference type="EMBL" id="CP042425">
    <property type="protein sequence ID" value="QEL20366.1"/>
    <property type="molecule type" value="Genomic_DNA"/>
</dbReference>
<feature type="region of interest" description="Disordered" evidence="1">
    <location>
        <begin position="213"/>
        <end position="238"/>
    </location>
</feature>
<keyword evidence="3" id="KW-1185">Reference proteome</keyword>
<evidence type="ECO:0000313" key="2">
    <source>
        <dbReference type="EMBL" id="QEL20366.1"/>
    </source>
</evidence>
<dbReference type="KEGG" id="lrs:PX52LOC_07459"/>
<gene>
    <name evidence="2" type="ORF">PX52LOC_07459</name>
</gene>
<dbReference type="AlphaFoldDB" id="A0A5C1AQQ9"/>
<evidence type="ECO:0000256" key="1">
    <source>
        <dbReference type="SAM" id="MobiDB-lite"/>
    </source>
</evidence>
<name>A0A5C1AQQ9_9BACT</name>
<feature type="region of interest" description="Disordered" evidence="1">
    <location>
        <begin position="256"/>
        <end position="282"/>
    </location>
</feature>
<sequence>MPSRGWEEPAAPRADATVATQFRVPEALTEQNFGPGDRIDVRDIPLRGMAEDKFGSSFGELATAEKIAAPPAAVFRETLTPLANRILAPTIGLSAAAGLTDRESMPVSAVVSGFAFGNRIDPRDLRLHESTDAVQLRPVTFFPWGNPNHVAEDTAGGNPEEPATAERFAPPPAALHAETVTAAGLRNTVPTTGRTVAANISDREPTMVSAIVPNVPPVLPPTEAQTNRPTADRPVAPTVDNTWPVVFVGQLPERMEQQPPADVDGAKSDSPKAVPTPPEEAPVPSLVERAIEAVLPGGTPFHGVLPLAEEWIETGVTDLLAGIEGLGEDTVGGVPLWEQATWLAGAVLVLGGVTYTVRMNRGRRQLDRAVIGTDSALARWEDKNARRTIG</sequence>
<protein>
    <submittedName>
        <fullName evidence="2">Uncharacterized protein</fullName>
    </submittedName>
</protein>
<dbReference type="Proteomes" id="UP000324974">
    <property type="component" value="Chromosome"/>
</dbReference>
<proteinExistence type="predicted"/>
<organism evidence="2 3">
    <name type="scientific">Limnoglobus roseus</name>
    <dbReference type="NCBI Taxonomy" id="2598579"/>
    <lineage>
        <taxon>Bacteria</taxon>
        <taxon>Pseudomonadati</taxon>
        <taxon>Planctomycetota</taxon>
        <taxon>Planctomycetia</taxon>
        <taxon>Gemmatales</taxon>
        <taxon>Gemmataceae</taxon>
        <taxon>Limnoglobus</taxon>
    </lineage>
</organism>
<accession>A0A5C1AQQ9</accession>
<reference evidence="3" key="1">
    <citation type="submission" date="2019-08" db="EMBL/GenBank/DDBJ databases">
        <title>Limnoglobus roseus gen. nov., sp. nov., a novel freshwater planctomycete with a giant genome from the family Gemmataceae.</title>
        <authorList>
            <person name="Kulichevskaya I.S."/>
            <person name="Naumoff D.G."/>
            <person name="Miroshnikov K."/>
            <person name="Ivanova A."/>
            <person name="Philippov D.A."/>
            <person name="Hakobyan A."/>
            <person name="Rijpstra I.C."/>
            <person name="Sinninghe Damste J.S."/>
            <person name="Liesack W."/>
            <person name="Dedysh S.N."/>
        </authorList>
    </citation>
    <scope>NUCLEOTIDE SEQUENCE [LARGE SCALE GENOMIC DNA]</scope>
    <source>
        <strain evidence="3">PX52</strain>
    </source>
</reference>
<evidence type="ECO:0000313" key="3">
    <source>
        <dbReference type="Proteomes" id="UP000324974"/>
    </source>
</evidence>